<reference evidence="9" key="1">
    <citation type="submission" date="2020-05" db="EMBL/GenBank/DDBJ databases">
        <authorList>
            <person name="Chiriac C."/>
            <person name="Salcher M."/>
            <person name="Ghai R."/>
            <person name="Kavagutti S V."/>
        </authorList>
    </citation>
    <scope>NUCLEOTIDE SEQUENCE</scope>
</reference>
<evidence type="ECO:0000313" key="11">
    <source>
        <dbReference type="EMBL" id="CAB4217740.1"/>
    </source>
</evidence>
<dbReference type="EMBL" id="LR798341">
    <property type="protein sequence ID" value="CAB5225124.1"/>
    <property type="molecule type" value="Genomic_DNA"/>
</dbReference>
<keyword evidence="9" id="KW-0223">Dioxygenase</keyword>
<feature type="domain" description="Prolyl 4-hydroxylase alpha subunit Fe(2+) 2OG dioxygenase" evidence="1">
    <location>
        <begin position="128"/>
        <end position="234"/>
    </location>
</feature>
<dbReference type="InterPro" id="IPR044862">
    <property type="entry name" value="Pro_4_hyd_alph_FE2OG_OXY"/>
</dbReference>
<evidence type="ECO:0000313" key="9">
    <source>
        <dbReference type="EMBL" id="CAB4200205.1"/>
    </source>
</evidence>
<protein>
    <submittedName>
        <fullName evidence="9">Oxoglutarate/iron-dependent dioxygenase</fullName>
    </submittedName>
</protein>
<dbReference type="EMBL" id="LR796878">
    <property type="protein sequence ID" value="CAB4172233.1"/>
    <property type="molecule type" value="Genomic_DNA"/>
</dbReference>
<organism evidence="9">
    <name type="scientific">uncultured Caudovirales phage</name>
    <dbReference type="NCBI Taxonomy" id="2100421"/>
    <lineage>
        <taxon>Viruses</taxon>
        <taxon>Duplodnaviria</taxon>
        <taxon>Heunggongvirae</taxon>
        <taxon>Uroviricota</taxon>
        <taxon>Caudoviricetes</taxon>
        <taxon>Peduoviridae</taxon>
        <taxon>Maltschvirus</taxon>
        <taxon>Maltschvirus maltsch</taxon>
    </lineage>
</organism>
<dbReference type="EMBL" id="LR797177">
    <property type="protein sequence ID" value="CAB4191557.1"/>
    <property type="molecule type" value="Genomic_DNA"/>
</dbReference>
<dbReference type="EMBL" id="LR797452">
    <property type="protein sequence ID" value="CAB4217740.1"/>
    <property type="molecule type" value="Genomic_DNA"/>
</dbReference>
<sequence>MIFNKIDGKDLGGGVVLFSNAFSIDWESTRELFEEFVSAERKSMYTEGINPETGEACYVNRSGYIFDKEGVDMMPRRAANAHQDKRSEVIELFNFLESARDKCLLEYLTRFPLAYKNIWWKVKGHIVSYSVGRGGLFLGTHSDSSVDYMYGIDHPKEQLPVKNTLSVVMYVNDCVDIADVSEETFSGGEHSFDYLGITYSPRRGDILMFPSNFIASHEVKPVTGGTRYSYLGWYSHGSPNPELNETVVDPNTDPEEAQRATNIYMPSLRDDFRSYLKQNVPDESHLGFTLTSRMN</sequence>
<proteinExistence type="predicted"/>
<evidence type="ECO:0000313" key="13">
    <source>
        <dbReference type="EMBL" id="CAB5228985.1"/>
    </source>
</evidence>
<dbReference type="EMBL" id="LR797395">
    <property type="protein sequence ID" value="CAB4213126.1"/>
    <property type="molecule type" value="Genomic_DNA"/>
</dbReference>
<evidence type="ECO:0000313" key="6">
    <source>
        <dbReference type="EMBL" id="CAB4172233.1"/>
    </source>
</evidence>
<dbReference type="EMBL" id="LR796961">
    <property type="protein sequence ID" value="CAB4178397.1"/>
    <property type="molecule type" value="Genomic_DNA"/>
</dbReference>
<accession>A0A6J5S004</accession>
<keyword evidence="9" id="KW-0560">Oxidoreductase</keyword>
<evidence type="ECO:0000259" key="1">
    <source>
        <dbReference type="Pfam" id="PF13640"/>
    </source>
</evidence>
<evidence type="ECO:0000313" key="3">
    <source>
        <dbReference type="EMBL" id="CAB4156812.1"/>
    </source>
</evidence>
<evidence type="ECO:0000313" key="10">
    <source>
        <dbReference type="EMBL" id="CAB4213126.1"/>
    </source>
</evidence>
<evidence type="ECO:0000313" key="12">
    <source>
        <dbReference type="EMBL" id="CAB5225124.1"/>
    </source>
</evidence>
<evidence type="ECO:0000313" key="5">
    <source>
        <dbReference type="EMBL" id="CAB4164349.1"/>
    </source>
</evidence>
<gene>
    <name evidence="7" type="ORF">UFOVP1002_148</name>
    <name evidence="8" type="ORF">UFOVP1217_47</name>
    <name evidence="9" type="ORF">UFOVP1343_31</name>
    <name evidence="10" type="ORF">UFOVP1438_80</name>
    <name evidence="13" type="ORF">UFOVP1541_105</name>
    <name evidence="11" type="ORF">UFOVP1592_76</name>
    <name evidence="2" type="ORF">UFOVP465_125</name>
    <name evidence="3" type="ORF">UFOVP666_171</name>
    <name evidence="4" type="ORF">UFOVP727_60</name>
    <name evidence="12" type="ORF">UFOVP741_63</name>
    <name evidence="5" type="ORF">UFOVP819_11</name>
    <name evidence="6" type="ORF">UFOVP926_76</name>
</gene>
<evidence type="ECO:0000313" key="2">
    <source>
        <dbReference type="EMBL" id="CAB4145206.1"/>
    </source>
</evidence>
<dbReference type="EMBL" id="LR796644">
    <property type="protein sequence ID" value="CAB4156812.1"/>
    <property type="molecule type" value="Genomic_DNA"/>
</dbReference>
<dbReference type="EMBL" id="LR797305">
    <property type="protein sequence ID" value="CAB4200205.1"/>
    <property type="molecule type" value="Genomic_DNA"/>
</dbReference>
<dbReference type="EMBL" id="LR796443">
    <property type="protein sequence ID" value="CAB4145206.1"/>
    <property type="molecule type" value="Genomic_DNA"/>
</dbReference>
<dbReference type="EMBL" id="LR798395">
    <property type="protein sequence ID" value="CAB5228985.1"/>
    <property type="molecule type" value="Genomic_DNA"/>
</dbReference>
<name>A0A6J5S004_9CAUD</name>
<evidence type="ECO:0000313" key="4">
    <source>
        <dbReference type="EMBL" id="CAB4160107.1"/>
    </source>
</evidence>
<evidence type="ECO:0000313" key="7">
    <source>
        <dbReference type="EMBL" id="CAB4178397.1"/>
    </source>
</evidence>
<dbReference type="Pfam" id="PF13640">
    <property type="entry name" value="2OG-FeII_Oxy_3"/>
    <property type="match status" value="1"/>
</dbReference>
<dbReference type="EMBL" id="LR796762">
    <property type="protein sequence ID" value="CAB4164349.1"/>
    <property type="molecule type" value="Genomic_DNA"/>
</dbReference>
<dbReference type="Gene3D" id="2.60.120.620">
    <property type="entry name" value="q2cbj1_9rhob like domain"/>
    <property type="match status" value="1"/>
</dbReference>
<dbReference type="GO" id="GO:0051213">
    <property type="term" value="F:dioxygenase activity"/>
    <property type="evidence" value="ECO:0007669"/>
    <property type="project" value="UniProtKB-KW"/>
</dbReference>
<dbReference type="EMBL" id="LR796698">
    <property type="protein sequence ID" value="CAB4160107.1"/>
    <property type="molecule type" value="Genomic_DNA"/>
</dbReference>
<evidence type="ECO:0000313" key="8">
    <source>
        <dbReference type="EMBL" id="CAB4191557.1"/>
    </source>
</evidence>